<feature type="domain" description="Ice-binding protein C-terminal" evidence="2">
    <location>
        <begin position="207"/>
        <end position="232"/>
    </location>
</feature>
<dbReference type="AlphaFoldDB" id="A0A517MH52"/>
<evidence type="ECO:0000259" key="2">
    <source>
        <dbReference type="Pfam" id="PF07589"/>
    </source>
</evidence>
<sequence precursor="true">MMRTIQLAVACVAMLAFTAGQVQAGIITTTTTWDGTSSISSFGELNSATYGQTFLVSGSDDVLDSWTFFLNDSQDPDFVDFAFYVMDWDAGTTRATGSVLYQSAAVSTSNNGGFGGMEAFTFNTGGLQLTSGNDYIAFVSATGLFDGSNGTASAGSLLDESVYADGSFFWQNNGNTAGTWDTQGWSSNGNFGDLAFTATFSESGISPVPEPSSLALFGFGACVAGAGAARRRRREKQQETTA</sequence>
<dbReference type="NCBIfam" id="TIGR02595">
    <property type="entry name" value="PEP_CTERM"/>
    <property type="match status" value="1"/>
</dbReference>
<proteinExistence type="predicted"/>
<name>A0A517MH52_9BACT</name>
<dbReference type="KEGG" id="rml:FF011L_29910"/>
<dbReference type="Pfam" id="PF07589">
    <property type="entry name" value="PEP-CTERM"/>
    <property type="match status" value="1"/>
</dbReference>
<dbReference type="Proteomes" id="UP000320672">
    <property type="component" value="Chromosome"/>
</dbReference>
<dbReference type="InterPro" id="IPR013424">
    <property type="entry name" value="Ice-binding_C"/>
</dbReference>
<reference evidence="3 4" key="1">
    <citation type="submission" date="2019-02" db="EMBL/GenBank/DDBJ databases">
        <title>Deep-cultivation of Planctomycetes and their phenomic and genomic characterization uncovers novel biology.</title>
        <authorList>
            <person name="Wiegand S."/>
            <person name="Jogler M."/>
            <person name="Boedeker C."/>
            <person name="Pinto D."/>
            <person name="Vollmers J."/>
            <person name="Rivas-Marin E."/>
            <person name="Kohn T."/>
            <person name="Peeters S.H."/>
            <person name="Heuer A."/>
            <person name="Rast P."/>
            <person name="Oberbeckmann S."/>
            <person name="Bunk B."/>
            <person name="Jeske O."/>
            <person name="Meyerdierks A."/>
            <person name="Storesund J.E."/>
            <person name="Kallscheuer N."/>
            <person name="Luecker S."/>
            <person name="Lage O.M."/>
            <person name="Pohl T."/>
            <person name="Merkel B.J."/>
            <person name="Hornburger P."/>
            <person name="Mueller R.-W."/>
            <person name="Bruemmer F."/>
            <person name="Labrenz M."/>
            <person name="Spormann A.M."/>
            <person name="Op den Camp H."/>
            <person name="Overmann J."/>
            <person name="Amann R."/>
            <person name="Jetten M.S.M."/>
            <person name="Mascher T."/>
            <person name="Medema M.H."/>
            <person name="Devos D.P."/>
            <person name="Kaster A.-K."/>
            <person name="Ovreas L."/>
            <person name="Rohde M."/>
            <person name="Galperin M.Y."/>
            <person name="Jogler C."/>
        </authorList>
    </citation>
    <scope>NUCLEOTIDE SEQUENCE [LARGE SCALE GENOMIC DNA]</scope>
    <source>
        <strain evidence="3 4">FF011L</strain>
    </source>
</reference>
<dbReference type="RefSeq" id="WP_218932619.1">
    <property type="nucleotide sequence ID" value="NZ_CP036262.1"/>
</dbReference>
<dbReference type="EMBL" id="CP036262">
    <property type="protein sequence ID" value="QDS94212.1"/>
    <property type="molecule type" value="Genomic_DNA"/>
</dbReference>
<protein>
    <submittedName>
        <fullName evidence="3">PEP-CTERM motif protein</fullName>
    </submittedName>
</protein>
<organism evidence="3 4">
    <name type="scientific">Roseimaritima multifibrata</name>
    <dbReference type="NCBI Taxonomy" id="1930274"/>
    <lineage>
        <taxon>Bacteria</taxon>
        <taxon>Pseudomonadati</taxon>
        <taxon>Planctomycetota</taxon>
        <taxon>Planctomycetia</taxon>
        <taxon>Pirellulales</taxon>
        <taxon>Pirellulaceae</taxon>
        <taxon>Roseimaritima</taxon>
    </lineage>
</organism>
<gene>
    <name evidence="3" type="ORF">FF011L_29910</name>
</gene>
<feature type="signal peptide" evidence="1">
    <location>
        <begin position="1"/>
        <end position="24"/>
    </location>
</feature>
<keyword evidence="4" id="KW-1185">Reference proteome</keyword>
<evidence type="ECO:0000313" key="3">
    <source>
        <dbReference type="EMBL" id="QDS94212.1"/>
    </source>
</evidence>
<feature type="chain" id="PRO_5021969026" evidence="1">
    <location>
        <begin position="25"/>
        <end position="242"/>
    </location>
</feature>
<keyword evidence="1" id="KW-0732">Signal</keyword>
<evidence type="ECO:0000313" key="4">
    <source>
        <dbReference type="Proteomes" id="UP000320672"/>
    </source>
</evidence>
<evidence type="ECO:0000256" key="1">
    <source>
        <dbReference type="SAM" id="SignalP"/>
    </source>
</evidence>
<accession>A0A517MH52</accession>